<evidence type="ECO:0000256" key="2">
    <source>
        <dbReference type="ARBA" id="ARBA00022448"/>
    </source>
</evidence>
<comment type="similarity">
    <text evidence="8">Belongs to the binding-protein-dependent transport system permease family. LivHM subfamily.</text>
</comment>
<sequence length="304" mass="32965">MKKNFVGYAVLAIALFLIALLRPYAFFYGVQRGSLYGLVALPLALILGIVGLLNLAHGEFLTLSLYMTYLLFNEWGMDPLSSPVLTVPLLLVVGLLIYKLVIERSLKTHHLNLLLLTFGVSIVMVESFNIWWTSRPRNIYVPYASTSVNIFGVYVGGYEFIYTIVVVLVLAGLLLFLKKTRLGQATYAVGQNPKGAAIVGINVKFVYAFVFSLAAGLVALAGALLSVRSSIFPHVGGPFTMKSFSLTAMAGLGNLPGIVLAGIVLGIAEEFVKSIPGYTGWADLVFFVVLIAAIVFRAFGRREG</sequence>
<dbReference type="PaxDb" id="1123384-AJ81_09710"/>
<evidence type="ECO:0000256" key="1">
    <source>
        <dbReference type="ARBA" id="ARBA00004651"/>
    </source>
</evidence>
<evidence type="ECO:0000256" key="9">
    <source>
        <dbReference type="SAM" id="Phobius"/>
    </source>
</evidence>
<evidence type="ECO:0000256" key="7">
    <source>
        <dbReference type="ARBA" id="ARBA00023136"/>
    </source>
</evidence>
<feature type="transmembrane region" description="Helical" evidence="9">
    <location>
        <begin position="6"/>
        <end position="28"/>
    </location>
</feature>
<keyword evidence="5" id="KW-0029">Amino-acid transport</keyword>
<keyword evidence="11" id="KW-1185">Reference proteome</keyword>
<organism evidence="10 11">
    <name type="scientific">Pseudothermotoga hypogea DSM 11164 = NBRC 106472</name>
    <dbReference type="NCBI Taxonomy" id="1123384"/>
    <lineage>
        <taxon>Bacteria</taxon>
        <taxon>Thermotogati</taxon>
        <taxon>Thermotogota</taxon>
        <taxon>Thermotogae</taxon>
        <taxon>Thermotogales</taxon>
        <taxon>Thermotogaceae</taxon>
        <taxon>Pseudothermotoga</taxon>
    </lineage>
</organism>
<dbReference type="PANTHER" id="PTHR11795:SF445">
    <property type="entry name" value="AMINO ACID ABC TRANSPORTER PERMEASE PROTEIN"/>
    <property type="match status" value="1"/>
</dbReference>
<feature type="transmembrane region" description="Helical" evidence="9">
    <location>
        <begin position="205"/>
        <end position="226"/>
    </location>
</feature>
<evidence type="ECO:0000256" key="8">
    <source>
        <dbReference type="ARBA" id="ARBA00037998"/>
    </source>
</evidence>
<feature type="transmembrane region" description="Helical" evidence="9">
    <location>
        <begin position="80"/>
        <end position="101"/>
    </location>
</feature>
<feature type="transmembrane region" description="Helical" evidence="9">
    <location>
        <begin position="246"/>
        <end position="268"/>
    </location>
</feature>
<evidence type="ECO:0000313" key="11">
    <source>
        <dbReference type="Proteomes" id="UP000077469"/>
    </source>
</evidence>
<keyword evidence="2" id="KW-0813">Transport</keyword>
<evidence type="ECO:0000256" key="6">
    <source>
        <dbReference type="ARBA" id="ARBA00022989"/>
    </source>
</evidence>
<dbReference type="GO" id="GO:0006865">
    <property type="term" value="P:amino acid transport"/>
    <property type="evidence" value="ECO:0007669"/>
    <property type="project" value="UniProtKB-KW"/>
</dbReference>
<dbReference type="RefSeq" id="WP_031502517.1">
    <property type="nucleotide sequence ID" value="NC_022795.1"/>
</dbReference>
<evidence type="ECO:0000256" key="5">
    <source>
        <dbReference type="ARBA" id="ARBA00022970"/>
    </source>
</evidence>
<keyword evidence="3" id="KW-1003">Cell membrane</keyword>
<feature type="transmembrane region" description="Helical" evidence="9">
    <location>
        <begin position="113"/>
        <end position="132"/>
    </location>
</feature>
<dbReference type="PATRIC" id="fig|1123384.7.peg.1954"/>
<proteinExistence type="inferred from homology"/>
<dbReference type="Pfam" id="PF02653">
    <property type="entry name" value="BPD_transp_2"/>
    <property type="match status" value="1"/>
</dbReference>
<dbReference type="Proteomes" id="UP000077469">
    <property type="component" value="Chromosome"/>
</dbReference>
<dbReference type="EMBL" id="CP007141">
    <property type="protein sequence ID" value="AJC74409.1"/>
    <property type="molecule type" value="Genomic_DNA"/>
</dbReference>
<feature type="transmembrane region" description="Helical" evidence="9">
    <location>
        <begin position="280"/>
        <end position="299"/>
    </location>
</feature>
<dbReference type="AlphaFoldDB" id="A0A0X1KSY7"/>
<evidence type="ECO:0000256" key="3">
    <source>
        <dbReference type="ARBA" id="ARBA00022475"/>
    </source>
</evidence>
<dbReference type="OrthoDB" id="49336at2"/>
<feature type="transmembrane region" description="Helical" evidence="9">
    <location>
        <begin position="35"/>
        <end position="56"/>
    </location>
</feature>
<dbReference type="InterPro" id="IPR001851">
    <property type="entry name" value="ABC_transp_permease"/>
</dbReference>
<dbReference type="KEGG" id="phy:AJ81_09710"/>
<keyword evidence="6 9" id="KW-1133">Transmembrane helix</keyword>
<dbReference type="GO" id="GO:0005886">
    <property type="term" value="C:plasma membrane"/>
    <property type="evidence" value="ECO:0007669"/>
    <property type="project" value="UniProtKB-SubCell"/>
</dbReference>
<dbReference type="PANTHER" id="PTHR11795">
    <property type="entry name" value="BRANCHED-CHAIN AMINO ACID TRANSPORT SYSTEM PERMEASE PROTEIN LIVH"/>
    <property type="match status" value="1"/>
</dbReference>
<dbReference type="InterPro" id="IPR052157">
    <property type="entry name" value="BCAA_transport_permease"/>
</dbReference>
<protein>
    <submittedName>
        <fullName evidence="10">ABC transporter permease</fullName>
    </submittedName>
</protein>
<keyword evidence="7 9" id="KW-0472">Membrane</keyword>
<feature type="transmembrane region" description="Helical" evidence="9">
    <location>
        <begin position="152"/>
        <end position="177"/>
    </location>
</feature>
<comment type="subcellular location">
    <subcellularLocation>
        <location evidence="1">Cell membrane</location>
        <topology evidence="1">Multi-pass membrane protein</topology>
    </subcellularLocation>
</comment>
<gene>
    <name evidence="10" type="ORF">AJ81_09710</name>
</gene>
<name>A0A0X1KSY7_9THEM</name>
<dbReference type="STRING" id="1123384.AJ81_09710"/>
<keyword evidence="4 9" id="KW-0812">Transmembrane</keyword>
<dbReference type="GO" id="GO:0022857">
    <property type="term" value="F:transmembrane transporter activity"/>
    <property type="evidence" value="ECO:0007669"/>
    <property type="project" value="InterPro"/>
</dbReference>
<accession>A0A0X1KSY7</accession>
<dbReference type="CDD" id="cd06582">
    <property type="entry name" value="TM_PBP1_LivH_like"/>
    <property type="match status" value="1"/>
</dbReference>
<evidence type="ECO:0000313" key="10">
    <source>
        <dbReference type="EMBL" id="AJC74409.1"/>
    </source>
</evidence>
<evidence type="ECO:0000256" key="4">
    <source>
        <dbReference type="ARBA" id="ARBA00022692"/>
    </source>
</evidence>
<reference evidence="10 11" key="1">
    <citation type="submission" date="2014-01" db="EMBL/GenBank/DDBJ databases">
        <title>Genome sequencing of Thermotog hypogea.</title>
        <authorList>
            <person name="Zhang X."/>
            <person name="Alvare G."/>
            <person name="Fristensky B."/>
            <person name="Chen L."/>
            <person name="Suen T."/>
            <person name="Chen Q."/>
            <person name="Ma K."/>
        </authorList>
    </citation>
    <scope>NUCLEOTIDE SEQUENCE [LARGE SCALE GENOMIC DNA]</scope>
    <source>
        <strain evidence="10 11">DSM 11164</strain>
    </source>
</reference>